<reference evidence="10 11" key="1">
    <citation type="submission" date="2020-04" db="EMBL/GenBank/DDBJ databases">
        <title>Description of novel Gluconacetobacter.</title>
        <authorList>
            <person name="Sombolestani A."/>
        </authorList>
    </citation>
    <scope>NUCLEOTIDE SEQUENCE [LARGE SCALE GENOMIC DNA]</scope>
    <source>
        <strain evidence="10 11">LMG 27801</strain>
    </source>
</reference>
<keyword evidence="6 8" id="KW-1133">Transmembrane helix</keyword>
<dbReference type="InterPro" id="IPR020846">
    <property type="entry name" value="MFS_dom"/>
</dbReference>
<keyword evidence="11" id="KW-1185">Reference proteome</keyword>
<name>A0A7W4IUZ6_9PROT</name>
<dbReference type="AlphaFoldDB" id="A0A7W4IUZ6"/>
<dbReference type="InterPro" id="IPR036259">
    <property type="entry name" value="MFS_trans_sf"/>
</dbReference>
<dbReference type="GO" id="GO:0015293">
    <property type="term" value="F:symporter activity"/>
    <property type="evidence" value="ECO:0007669"/>
    <property type="project" value="UniProtKB-KW"/>
</dbReference>
<evidence type="ECO:0000256" key="6">
    <source>
        <dbReference type="ARBA" id="ARBA00022989"/>
    </source>
</evidence>
<evidence type="ECO:0000313" key="10">
    <source>
        <dbReference type="EMBL" id="MBB2169428.1"/>
    </source>
</evidence>
<accession>A0A7W4IUZ6</accession>
<proteinExistence type="predicted"/>
<evidence type="ECO:0000256" key="3">
    <source>
        <dbReference type="ARBA" id="ARBA00022475"/>
    </source>
</evidence>
<evidence type="ECO:0000313" key="11">
    <source>
        <dbReference type="Proteomes" id="UP000559860"/>
    </source>
</evidence>
<sequence length="454" mass="46423">MTQQPQGRNGKALIAAACIGNLLEWYDFSVYALFAPYIAHALLPPADRLSQLAQGLLVFALGAVARPLGALLLGQLADRRGRGPALMLTCLLMGAGTALILFDPPYATAGRASIVILCLARLLQGISAGGEIGGAASFLVEGANNGRPGFAGSFLQATMGLSNMLGAAVAVGLTALLSDAQMAQWGWRAPFAVGLLIVPFGIILRRGNAAPKRPATDHGPILRDLARHHGGRFVAALGLSLLWGAAPYALVIYLPLYAQRFSGVIPHGSYVAALAGNLALVAGSLTAGALADRIGVRRLLVAATLMLIALPGPILGLLKYDHGTAAMIAVAASLCGLVALFVGAAPLGIASLFPTRIRATGIALSYNASVSLFGGFAPALLASLGLAWHGMPSPALYVALAGLPALAALLSPPFAPARTARIAENSIGLAQKSITAPIPRNGRLASATRDETLS</sequence>
<feature type="transmembrane region" description="Helical" evidence="8">
    <location>
        <begin position="12"/>
        <end position="39"/>
    </location>
</feature>
<evidence type="ECO:0000256" key="1">
    <source>
        <dbReference type="ARBA" id="ARBA00004651"/>
    </source>
</evidence>
<keyword evidence="7 8" id="KW-0472">Membrane</keyword>
<dbReference type="PROSITE" id="PS50850">
    <property type="entry name" value="MFS"/>
    <property type="match status" value="1"/>
</dbReference>
<dbReference type="SUPFAM" id="SSF103473">
    <property type="entry name" value="MFS general substrate transporter"/>
    <property type="match status" value="1"/>
</dbReference>
<feature type="transmembrane region" description="Helical" evidence="8">
    <location>
        <begin position="51"/>
        <end position="73"/>
    </location>
</feature>
<feature type="transmembrane region" description="Helical" evidence="8">
    <location>
        <begin position="394"/>
        <end position="415"/>
    </location>
</feature>
<feature type="transmembrane region" description="Helical" evidence="8">
    <location>
        <begin position="364"/>
        <end position="388"/>
    </location>
</feature>
<feature type="transmembrane region" description="Helical" evidence="8">
    <location>
        <begin position="85"/>
        <end position="102"/>
    </location>
</feature>
<dbReference type="InterPro" id="IPR011701">
    <property type="entry name" value="MFS"/>
</dbReference>
<dbReference type="Proteomes" id="UP000559860">
    <property type="component" value="Unassembled WGS sequence"/>
</dbReference>
<feature type="transmembrane region" description="Helical" evidence="8">
    <location>
        <begin position="233"/>
        <end position="258"/>
    </location>
</feature>
<protein>
    <submittedName>
        <fullName evidence="10">MFS transporter</fullName>
    </submittedName>
</protein>
<keyword evidence="4 8" id="KW-0812">Transmembrane</keyword>
<feature type="transmembrane region" description="Helical" evidence="8">
    <location>
        <begin position="298"/>
        <end position="318"/>
    </location>
</feature>
<dbReference type="EMBL" id="JABEQD010000010">
    <property type="protein sequence ID" value="MBB2169428.1"/>
    <property type="molecule type" value="Genomic_DNA"/>
</dbReference>
<keyword evidence="3" id="KW-1003">Cell membrane</keyword>
<dbReference type="RefSeq" id="WP_182986948.1">
    <property type="nucleotide sequence ID" value="NZ_JABEQD010000010.1"/>
</dbReference>
<feature type="transmembrane region" description="Helical" evidence="8">
    <location>
        <begin position="114"/>
        <end position="140"/>
    </location>
</feature>
<keyword evidence="2" id="KW-0813">Transport</keyword>
<feature type="transmembrane region" description="Helical" evidence="8">
    <location>
        <begin position="270"/>
        <end position="291"/>
    </location>
</feature>
<evidence type="ECO:0000256" key="4">
    <source>
        <dbReference type="ARBA" id="ARBA00022692"/>
    </source>
</evidence>
<comment type="subcellular location">
    <subcellularLocation>
        <location evidence="1">Cell membrane</location>
        <topology evidence="1">Multi-pass membrane protein</topology>
    </subcellularLocation>
</comment>
<feature type="domain" description="Major facilitator superfamily (MFS) profile" evidence="9">
    <location>
        <begin position="13"/>
        <end position="419"/>
    </location>
</feature>
<gene>
    <name evidence="10" type="ORF">HLH36_13885</name>
</gene>
<dbReference type="PANTHER" id="PTHR43528">
    <property type="entry name" value="ALPHA-KETOGLUTARATE PERMEASE"/>
    <property type="match status" value="1"/>
</dbReference>
<organism evidence="10 11">
    <name type="scientific">Gluconacetobacter aggeris</name>
    <dbReference type="NCBI Taxonomy" id="1286186"/>
    <lineage>
        <taxon>Bacteria</taxon>
        <taxon>Pseudomonadati</taxon>
        <taxon>Pseudomonadota</taxon>
        <taxon>Alphaproteobacteria</taxon>
        <taxon>Acetobacterales</taxon>
        <taxon>Acetobacteraceae</taxon>
        <taxon>Gluconacetobacter</taxon>
    </lineage>
</organism>
<evidence type="ECO:0000256" key="5">
    <source>
        <dbReference type="ARBA" id="ARBA00022847"/>
    </source>
</evidence>
<dbReference type="Gene3D" id="1.20.1250.20">
    <property type="entry name" value="MFS general substrate transporter like domains"/>
    <property type="match status" value="1"/>
</dbReference>
<evidence type="ECO:0000256" key="2">
    <source>
        <dbReference type="ARBA" id="ARBA00022448"/>
    </source>
</evidence>
<feature type="transmembrane region" description="Helical" evidence="8">
    <location>
        <begin position="324"/>
        <end position="352"/>
    </location>
</feature>
<keyword evidence="5" id="KW-0769">Symport</keyword>
<dbReference type="InterPro" id="IPR051084">
    <property type="entry name" value="H+-coupled_symporters"/>
</dbReference>
<dbReference type="Pfam" id="PF07690">
    <property type="entry name" value="MFS_1"/>
    <property type="match status" value="1"/>
</dbReference>
<feature type="transmembrane region" description="Helical" evidence="8">
    <location>
        <begin position="152"/>
        <end position="173"/>
    </location>
</feature>
<feature type="transmembrane region" description="Helical" evidence="8">
    <location>
        <begin position="185"/>
        <end position="204"/>
    </location>
</feature>
<dbReference type="GO" id="GO:0005886">
    <property type="term" value="C:plasma membrane"/>
    <property type="evidence" value="ECO:0007669"/>
    <property type="project" value="UniProtKB-SubCell"/>
</dbReference>
<evidence type="ECO:0000259" key="9">
    <source>
        <dbReference type="PROSITE" id="PS50850"/>
    </source>
</evidence>
<comment type="caution">
    <text evidence="10">The sequence shown here is derived from an EMBL/GenBank/DDBJ whole genome shotgun (WGS) entry which is preliminary data.</text>
</comment>
<evidence type="ECO:0000256" key="8">
    <source>
        <dbReference type="SAM" id="Phobius"/>
    </source>
</evidence>
<dbReference type="PANTHER" id="PTHR43528:SF1">
    <property type="entry name" value="ALPHA-KETOGLUTARATE PERMEASE"/>
    <property type="match status" value="1"/>
</dbReference>
<evidence type="ECO:0000256" key="7">
    <source>
        <dbReference type="ARBA" id="ARBA00023136"/>
    </source>
</evidence>